<evidence type="ECO:0000313" key="11">
    <source>
        <dbReference type="EMBL" id="MFC4597364.1"/>
    </source>
</evidence>
<feature type="domain" description="Response regulatory" evidence="10">
    <location>
        <begin position="3"/>
        <end position="121"/>
    </location>
</feature>
<keyword evidence="3 8" id="KW-0597">Phosphoprotein</keyword>
<organism evidence="11 12">
    <name type="scientific">Cohnella hongkongensis</name>
    <dbReference type="NCBI Taxonomy" id="178337"/>
    <lineage>
        <taxon>Bacteria</taxon>
        <taxon>Bacillati</taxon>
        <taxon>Bacillota</taxon>
        <taxon>Bacilli</taxon>
        <taxon>Bacillales</taxon>
        <taxon>Paenibacillaceae</taxon>
        <taxon>Cohnella</taxon>
    </lineage>
</organism>
<name>A0ABV9F850_9BACL</name>
<dbReference type="InterPro" id="IPR009057">
    <property type="entry name" value="Homeodomain-like_sf"/>
</dbReference>
<gene>
    <name evidence="11" type="ORF">ACFO3S_03875</name>
</gene>
<comment type="subcellular location">
    <subcellularLocation>
        <location evidence="1">Cytoplasm</location>
    </subcellularLocation>
</comment>
<dbReference type="Gene3D" id="1.10.10.60">
    <property type="entry name" value="Homeodomain-like"/>
    <property type="match status" value="2"/>
</dbReference>
<evidence type="ECO:0000259" key="10">
    <source>
        <dbReference type="PROSITE" id="PS50110"/>
    </source>
</evidence>
<protein>
    <submittedName>
        <fullName evidence="11">Response regulator</fullName>
    </submittedName>
</protein>
<dbReference type="SUPFAM" id="SSF46689">
    <property type="entry name" value="Homeodomain-like"/>
    <property type="match status" value="2"/>
</dbReference>
<proteinExistence type="predicted"/>
<dbReference type="InterPro" id="IPR018060">
    <property type="entry name" value="HTH_AraC"/>
</dbReference>
<dbReference type="InterPro" id="IPR018062">
    <property type="entry name" value="HTH_AraC-typ_CS"/>
</dbReference>
<keyword evidence="5" id="KW-0805">Transcription regulation</keyword>
<sequence>MYRVMIVDDEPLIREGLRTIIDWEAHGFLVADAVAGAAEALRRFPEAEPRLMIVDIRMPGMDGLELLRVVQERFRPCPRFLILSGHADFEYARTAMQLKVDGYLLKPIDEEELAKYLKHVRETLDADRTETSKAEGREDAIEKLLSGESGVSPEAVGLSWSSYEVVLIKLLGRNELDAAVVAQAKRRLAERLGRAGEGTVFPAEPYIGVLLKDSAGRPSALSRIHRLIAGVCEEAGTDFDAASGGAVAHPTELQRSFQKARELMKLRFLFAGGEVYTSAPELPRGAAEDEANGADATELEEKLFLALDAANADVAEAALRRLGAIWLAAGAPEQEIKTGFAARMSAALSKLSLSRPELREFVQSFDSELVSLYAEYRYGQLIDRLVSVVARVTGKLSVAGAGPDKQVQRMIELIRRNSSENLKLESLAEVLGYNSSYLGKLFKNVTGDPFNTYLDKVRIEKAKELLRQGMKVYQVAEKVGYANVDYFHAKFRKYVGMSPIAYRKNASDSRCGPAE</sequence>
<evidence type="ECO:0000256" key="2">
    <source>
        <dbReference type="ARBA" id="ARBA00022490"/>
    </source>
</evidence>
<keyword evidence="6" id="KW-0238">DNA-binding</keyword>
<keyword evidence="2" id="KW-0963">Cytoplasm</keyword>
<comment type="caution">
    <text evidence="11">The sequence shown here is derived from an EMBL/GenBank/DDBJ whole genome shotgun (WGS) entry which is preliminary data.</text>
</comment>
<evidence type="ECO:0000259" key="9">
    <source>
        <dbReference type="PROSITE" id="PS01124"/>
    </source>
</evidence>
<accession>A0ABV9F850</accession>
<dbReference type="CDD" id="cd17536">
    <property type="entry name" value="REC_YesN-like"/>
    <property type="match status" value="1"/>
</dbReference>
<evidence type="ECO:0000313" key="12">
    <source>
        <dbReference type="Proteomes" id="UP001596028"/>
    </source>
</evidence>
<dbReference type="EMBL" id="JBHSEP010000002">
    <property type="protein sequence ID" value="MFC4597364.1"/>
    <property type="molecule type" value="Genomic_DNA"/>
</dbReference>
<evidence type="ECO:0000256" key="8">
    <source>
        <dbReference type="PROSITE-ProRule" id="PRU00169"/>
    </source>
</evidence>
<dbReference type="SMART" id="SM00448">
    <property type="entry name" value="REC"/>
    <property type="match status" value="1"/>
</dbReference>
<dbReference type="Pfam" id="PF00072">
    <property type="entry name" value="Response_reg"/>
    <property type="match status" value="1"/>
</dbReference>
<feature type="modified residue" description="4-aspartylphosphate" evidence="8">
    <location>
        <position position="55"/>
    </location>
</feature>
<keyword evidence="4" id="KW-0902">Two-component regulatory system</keyword>
<evidence type="ECO:0000256" key="6">
    <source>
        <dbReference type="ARBA" id="ARBA00023125"/>
    </source>
</evidence>
<dbReference type="RefSeq" id="WP_378092470.1">
    <property type="nucleotide sequence ID" value="NZ_JBHSEP010000002.1"/>
</dbReference>
<dbReference type="PANTHER" id="PTHR42713:SF3">
    <property type="entry name" value="TRANSCRIPTIONAL REGULATORY PROTEIN HPTR"/>
    <property type="match status" value="1"/>
</dbReference>
<reference evidence="12" key="1">
    <citation type="journal article" date="2019" name="Int. J. Syst. Evol. Microbiol.">
        <title>The Global Catalogue of Microorganisms (GCM) 10K type strain sequencing project: providing services to taxonomists for standard genome sequencing and annotation.</title>
        <authorList>
            <consortium name="The Broad Institute Genomics Platform"/>
            <consortium name="The Broad Institute Genome Sequencing Center for Infectious Disease"/>
            <person name="Wu L."/>
            <person name="Ma J."/>
        </authorList>
    </citation>
    <scope>NUCLEOTIDE SEQUENCE [LARGE SCALE GENOMIC DNA]</scope>
    <source>
        <strain evidence="12">CCUG 49571</strain>
    </source>
</reference>
<dbReference type="PROSITE" id="PS50110">
    <property type="entry name" value="RESPONSE_REGULATORY"/>
    <property type="match status" value="1"/>
</dbReference>
<evidence type="ECO:0000256" key="3">
    <source>
        <dbReference type="ARBA" id="ARBA00022553"/>
    </source>
</evidence>
<dbReference type="InterPro" id="IPR020449">
    <property type="entry name" value="Tscrpt_reg_AraC-type_HTH"/>
</dbReference>
<dbReference type="PRINTS" id="PR00032">
    <property type="entry name" value="HTHARAC"/>
</dbReference>
<dbReference type="SMART" id="SM00342">
    <property type="entry name" value="HTH_ARAC"/>
    <property type="match status" value="1"/>
</dbReference>
<dbReference type="PROSITE" id="PS00041">
    <property type="entry name" value="HTH_ARAC_FAMILY_1"/>
    <property type="match status" value="1"/>
</dbReference>
<keyword evidence="12" id="KW-1185">Reference proteome</keyword>
<dbReference type="Pfam" id="PF12833">
    <property type="entry name" value="HTH_18"/>
    <property type="match status" value="1"/>
</dbReference>
<keyword evidence="7" id="KW-0804">Transcription</keyword>
<evidence type="ECO:0000256" key="7">
    <source>
        <dbReference type="ARBA" id="ARBA00023163"/>
    </source>
</evidence>
<dbReference type="SUPFAM" id="SSF52172">
    <property type="entry name" value="CheY-like"/>
    <property type="match status" value="1"/>
</dbReference>
<evidence type="ECO:0000256" key="5">
    <source>
        <dbReference type="ARBA" id="ARBA00023015"/>
    </source>
</evidence>
<feature type="domain" description="HTH araC/xylS-type" evidence="9">
    <location>
        <begin position="408"/>
        <end position="505"/>
    </location>
</feature>
<dbReference type="Proteomes" id="UP001596028">
    <property type="component" value="Unassembled WGS sequence"/>
</dbReference>
<evidence type="ECO:0000256" key="1">
    <source>
        <dbReference type="ARBA" id="ARBA00004496"/>
    </source>
</evidence>
<dbReference type="InterPro" id="IPR051552">
    <property type="entry name" value="HptR"/>
</dbReference>
<dbReference type="InterPro" id="IPR011006">
    <property type="entry name" value="CheY-like_superfamily"/>
</dbReference>
<dbReference type="Gene3D" id="3.40.50.2300">
    <property type="match status" value="1"/>
</dbReference>
<evidence type="ECO:0000256" key="4">
    <source>
        <dbReference type="ARBA" id="ARBA00023012"/>
    </source>
</evidence>
<dbReference type="InterPro" id="IPR001789">
    <property type="entry name" value="Sig_transdc_resp-reg_receiver"/>
</dbReference>
<dbReference type="PANTHER" id="PTHR42713">
    <property type="entry name" value="HISTIDINE KINASE-RELATED"/>
    <property type="match status" value="1"/>
</dbReference>
<dbReference type="PROSITE" id="PS01124">
    <property type="entry name" value="HTH_ARAC_FAMILY_2"/>
    <property type="match status" value="1"/>
</dbReference>